<reference evidence="5" key="1">
    <citation type="journal article" date="2023" name="Science">
        <title>Elucidation of the pathway for biosynthesis of saponin adjuvants from the soapbark tree.</title>
        <authorList>
            <person name="Reed J."/>
            <person name="Orme A."/>
            <person name="El-Demerdash A."/>
            <person name="Owen C."/>
            <person name="Martin L.B.B."/>
            <person name="Misra R.C."/>
            <person name="Kikuchi S."/>
            <person name="Rejzek M."/>
            <person name="Martin A.C."/>
            <person name="Harkess A."/>
            <person name="Leebens-Mack J."/>
            <person name="Louveau T."/>
            <person name="Stephenson M.J."/>
            <person name="Osbourn A."/>
        </authorList>
    </citation>
    <scope>NUCLEOTIDE SEQUENCE</scope>
    <source>
        <strain evidence="5">S10</strain>
    </source>
</reference>
<sequence length="722" mass="80889">MNVELVRKGILVGLREGKVWTVVGVLKKVQKLGFSSPTLFDGSAMELLGRECRPLVKSGKVQEAVDLMEILAGFQLSIRHLVKPSDVIKHCVHNRNPNLAVRYASLLPEADILFSTIIHEFGRRRDLVSALKAYEASKKNLNGPNMYVYRTIIDACGLCGDYVQSRYIYEDLLNQKITPNIYVVNSLMNVNAHDLSYILNVYKNMQMLGVRADMASYNILLKACCLAGKVDLAQNIYKEVKDLESAGVLKLDVFTYSTIVKVFADAKLSQMALKIKQDMLSAGVSPNTIAWSSLINACANAGQVEQAILLFDEMLLAGCKPNTQCFNIILHACVEACQYDRAFRLFQSWTGSKHWDSFDGDHISSTYSNLGDGNGNRIPTVPNGKSNAHISNFAERFPFMPTTATYNILIKACGTDYYHAKALIEEMKIVGLSPNHISWSILIDIYGASGNVEGALEILRTMRDSGIKPDVIAYTTAIKVCVESKNLKQAFSLYEEMKAYEIHPNLVTYNTLLRARNRYGSLHEVQQCLAIYQDMRKAGYKPNDYYLHELIEECLLLEKVAVHLQKNADSLAIDLQGLTKVEARIVVLAVLRMTKENYALGHSVKDDMLIIIGASKADANPLRHMSGVKDAITKLLQDEIGLQVIAARTRFPLNDTKGLKSPIDSDPNFEAIMGRNELPMMMGRHTRRPVVLQRLKVTKKSLHYWLQRKERANRILLGNMTV</sequence>
<feature type="repeat" description="PPR" evidence="3">
    <location>
        <begin position="505"/>
        <end position="542"/>
    </location>
</feature>
<evidence type="ECO:0000256" key="2">
    <source>
        <dbReference type="ARBA" id="ARBA00022737"/>
    </source>
</evidence>
<evidence type="ECO:0000313" key="6">
    <source>
        <dbReference type="Proteomes" id="UP001163823"/>
    </source>
</evidence>
<evidence type="ECO:0000259" key="4">
    <source>
        <dbReference type="Pfam" id="PF17177"/>
    </source>
</evidence>
<feature type="repeat" description="PPR" evidence="3">
    <location>
        <begin position="435"/>
        <end position="469"/>
    </location>
</feature>
<dbReference type="Gene3D" id="1.25.40.10">
    <property type="entry name" value="Tetratricopeptide repeat domain"/>
    <property type="match status" value="3"/>
</dbReference>
<dbReference type="KEGG" id="qsa:O6P43_010344"/>
<evidence type="ECO:0000256" key="1">
    <source>
        <dbReference type="ARBA" id="ARBA00007626"/>
    </source>
</evidence>
<evidence type="ECO:0000313" key="5">
    <source>
        <dbReference type="EMBL" id="KAJ7972462.1"/>
    </source>
</evidence>
<feature type="repeat" description="PPR" evidence="3">
    <location>
        <begin position="252"/>
        <end position="286"/>
    </location>
</feature>
<dbReference type="InterPro" id="IPR002885">
    <property type="entry name" value="PPR_rpt"/>
</dbReference>
<accession>A0AAD7Q0A4</accession>
<name>A0AAD7Q0A4_QUISA</name>
<dbReference type="SUPFAM" id="SSF81901">
    <property type="entry name" value="HCP-like"/>
    <property type="match status" value="1"/>
</dbReference>
<protein>
    <submittedName>
        <fullName evidence="5">Pentatricopeptide repeat-containing protein</fullName>
    </submittedName>
</protein>
<dbReference type="InterPro" id="IPR033443">
    <property type="entry name" value="PROP1-like_PPR_dom"/>
</dbReference>
<evidence type="ECO:0000256" key="3">
    <source>
        <dbReference type="PROSITE-ProRule" id="PRU00708"/>
    </source>
</evidence>
<feature type="repeat" description="PPR" evidence="3">
    <location>
        <begin position="213"/>
        <end position="243"/>
    </location>
</feature>
<dbReference type="EMBL" id="JARAOO010000004">
    <property type="protein sequence ID" value="KAJ7972462.1"/>
    <property type="molecule type" value="Genomic_DNA"/>
</dbReference>
<dbReference type="PROSITE" id="PS51375">
    <property type="entry name" value="PPR"/>
    <property type="match status" value="7"/>
</dbReference>
<keyword evidence="6" id="KW-1185">Reference proteome</keyword>
<dbReference type="PANTHER" id="PTHR47447">
    <property type="entry name" value="OS03G0856100 PROTEIN"/>
    <property type="match status" value="1"/>
</dbReference>
<comment type="caution">
    <text evidence="5">The sequence shown here is derived from an EMBL/GenBank/DDBJ whole genome shotgun (WGS) entry which is preliminary data.</text>
</comment>
<gene>
    <name evidence="5" type="ORF">O6P43_010344</name>
</gene>
<dbReference type="NCBIfam" id="TIGR00756">
    <property type="entry name" value="PPR"/>
    <property type="match status" value="5"/>
</dbReference>
<proteinExistence type="inferred from homology"/>
<dbReference type="Pfam" id="PF01535">
    <property type="entry name" value="PPR"/>
    <property type="match status" value="1"/>
</dbReference>
<dbReference type="Pfam" id="PF13041">
    <property type="entry name" value="PPR_2"/>
    <property type="match status" value="1"/>
</dbReference>
<feature type="repeat" description="PPR" evidence="3">
    <location>
        <begin position="287"/>
        <end position="321"/>
    </location>
</feature>
<dbReference type="Pfam" id="PF17177">
    <property type="entry name" value="PPR_long"/>
    <property type="match status" value="1"/>
</dbReference>
<feature type="repeat" description="PPR" evidence="3">
    <location>
        <begin position="470"/>
        <end position="504"/>
    </location>
</feature>
<dbReference type="AlphaFoldDB" id="A0AAD7Q0A4"/>
<feature type="domain" description="PROP1-like PPR" evidence="4">
    <location>
        <begin position="117"/>
        <end position="238"/>
    </location>
</feature>
<dbReference type="Pfam" id="PF13812">
    <property type="entry name" value="PPR_3"/>
    <property type="match status" value="2"/>
</dbReference>
<comment type="similarity">
    <text evidence="1">Belongs to the PPR family. P subfamily.</text>
</comment>
<dbReference type="InterPro" id="IPR011990">
    <property type="entry name" value="TPR-like_helical_dom_sf"/>
</dbReference>
<keyword evidence="2" id="KW-0677">Repeat</keyword>
<organism evidence="5 6">
    <name type="scientific">Quillaja saponaria</name>
    <name type="common">Soap bark tree</name>
    <dbReference type="NCBI Taxonomy" id="32244"/>
    <lineage>
        <taxon>Eukaryota</taxon>
        <taxon>Viridiplantae</taxon>
        <taxon>Streptophyta</taxon>
        <taxon>Embryophyta</taxon>
        <taxon>Tracheophyta</taxon>
        <taxon>Spermatophyta</taxon>
        <taxon>Magnoliopsida</taxon>
        <taxon>eudicotyledons</taxon>
        <taxon>Gunneridae</taxon>
        <taxon>Pentapetalae</taxon>
        <taxon>rosids</taxon>
        <taxon>fabids</taxon>
        <taxon>Fabales</taxon>
        <taxon>Quillajaceae</taxon>
        <taxon>Quillaja</taxon>
    </lineage>
</organism>
<feature type="repeat" description="PPR" evidence="3">
    <location>
        <begin position="145"/>
        <end position="179"/>
    </location>
</feature>
<dbReference type="Proteomes" id="UP001163823">
    <property type="component" value="Chromosome 4"/>
</dbReference>
<dbReference type="PANTHER" id="PTHR47447:SF17">
    <property type="entry name" value="OS12G0638900 PROTEIN"/>
    <property type="match status" value="1"/>
</dbReference>